<dbReference type="EMBL" id="JBHUDG010000015">
    <property type="protein sequence ID" value="MFD1630345.1"/>
    <property type="molecule type" value="Genomic_DNA"/>
</dbReference>
<keyword evidence="2" id="KW-1185">Reference proteome</keyword>
<organism evidence="1 2">
    <name type="scientific">Pseudopedobacter beijingensis</name>
    <dbReference type="NCBI Taxonomy" id="1207056"/>
    <lineage>
        <taxon>Bacteria</taxon>
        <taxon>Pseudomonadati</taxon>
        <taxon>Bacteroidota</taxon>
        <taxon>Sphingobacteriia</taxon>
        <taxon>Sphingobacteriales</taxon>
        <taxon>Sphingobacteriaceae</taxon>
        <taxon>Pseudopedobacter</taxon>
    </lineage>
</organism>
<name>A0ABW4IC74_9SPHI</name>
<dbReference type="RefSeq" id="WP_379662720.1">
    <property type="nucleotide sequence ID" value="NZ_JBHUDG010000015.1"/>
</dbReference>
<proteinExistence type="predicted"/>
<gene>
    <name evidence="1" type="ORF">ACFSAH_10680</name>
</gene>
<accession>A0ABW4IC74</accession>
<evidence type="ECO:0000313" key="2">
    <source>
        <dbReference type="Proteomes" id="UP001597118"/>
    </source>
</evidence>
<reference evidence="2" key="1">
    <citation type="journal article" date="2019" name="Int. J. Syst. Evol. Microbiol.">
        <title>The Global Catalogue of Microorganisms (GCM) 10K type strain sequencing project: providing services to taxonomists for standard genome sequencing and annotation.</title>
        <authorList>
            <consortium name="The Broad Institute Genomics Platform"/>
            <consortium name="The Broad Institute Genome Sequencing Center for Infectious Disease"/>
            <person name="Wu L."/>
            <person name="Ma J."/>
        </authorList>
    </citation>
    <scope>NUCLEOTIDE SEQUENCE [LARGE SCALE GENOMIC DNA]</scope>
    <source>
        <strain evidence="2">CCUG 53762</strain>
    </source>
</reference>
<evidence type="ECO:0000313" key="1">
    <source>
        <dbReference type="EMBL" id="MFD1630345.1"/>
    </source>
</evidence>
<sequence>MKKHLSLLILFISAIILNSSCKKDEATKDRELLTSGKWFYDYIVNFRAGSSINSCFNNTHYIEFKADGTVSMVIFDKGYDQTLVEGTYALNEDGKTFTLNADNRQWTGTIHLIKDNYLRMTMTLAPDNFYSYELTLAHKKANPNCQPPK</sequence>
<dbReference type="Proteomes" id="UP001597118">
    <property type="component" value="Unassembled WGS sequence"/>
</dbReference>
<protein>
    <recommendedName>
        <fullName evidence="3">Lipocalin-like domain-containing protein</fullName>
    </recommendedName>
</protein>
<comment type="caution">
    <text evidence="1">The sequence shown here is derived from an EMBL/GenBank/DDBJ whole genome shotgun (WGS) entry which is preliminary data.</text>
</comment>
<evidence type="ECO:0008006" key="3">
    <source>
        <dbReference type="Google" id="ProtNLM"/>
    </source>
</evidence>